<dbReference type="RefSeq" id="WP_188516736.1">
    <property type="nucleotide sequence ID" value="NZ_BMES01000001.1"/>
</dbReference>
<dbReference type="PANTHER" id="PTHR33619:SF3">
    <property type="entry name" value="POLYSACCHARIDE EXPORT PROTEIN GFCE-RELATED"/>
    <property type="match status" value="1"/>
</dbReference>
<evidence type="ECO:0000256" key="1">
    <source>
        <dbReference type="ARBA" id="ARBA00022729"/>
    </source>
</evidence>
<feature type="domain" description="Polysaccharide export protein N-terminal" evidence="4">
    <location>
        <begin position="25"/>
        <end position="111"/>
    </location>
</feature>
<feature type="domain" description="Soluble ligand binding" evidence="5">
    <location>
        <begin position="117"/>
        <end position="153"/>
    </location>
</feature>
<evidence type="ECO:0000313" key="8">
    <source>
        <dbReference type="Proteomes" id="UP000603912"/>
    </source>
</evidence>
<evidence type="ECO:0000313" key="7">
    <source>
        <dbReference type="EMBL" id="GGH13246.1"/>
    </source>
</evidence>
<sequence length="445" mass="49022">MLRKLTARILGLVILVLAGTTFANAGGEYLIGPDDHVRLKVHEWRASRGEAYEWTAMTGEYVVSASGALSLPLIGEVAAEALTVEQLSNRISERLQKEMGLVERPTTSLQISQFRPFYVAGEVTSPGAFPYRPGLTVLKAISIAGGIFRRGTTDPAQFERASIASRGDLTVFETERLQLMARRARLQAEIEDRDRVTFPTELTSRDSAAVQSLIKQEQALFDFRRKAVQAKLENLTQARAALEEEIATLRAKDASNEKQLVLARRELTNVTSLADKGLTVSARQLAMEQTVAQLETARLDVGVSRMRIEQERSKLGRDVLDLTNLRRTDALTELRTTEARIAELTERSITAQQLIYDSEVTGPRLQANRLVDDRLAPQFSLVRQVNGQSREFPVDDNAAVLPGDVVRVKRPMPEIGLPVGTAPRANGVGALSQAETNAPSATVRR</sequence>
<protein>
    <submittedName>
        <fullName evidence="7">Sugar ABC transporter substrate-binding protein</fullName>
    </submittedName>
</protein>
<evidence type="ECO:0000259" key="6">
    <source>
        <dbReference type="Pfam" id="PF25994"/>
    </source>
</evidence>
<organism evidence="7 8">
    <name type="scientific">Alsobacter metallidurans</name>
    <dbReference type="NCBI Taxonomy" id="340221"/>
    <lineage>
        <taxon>Bacteria</taxon>
        <taxon>Pseudomonadati</taxon>
        <taxon>Pseudomonadota</taxon>
        <taxon>Alphaproteobacteria</taxon>
        <taxon>Hyphomicrobiales</taxon>
        <taxon>Alsobacteraceae</taxon>
        <taxon>Alsobacter</taxon>
    </lineage>
</organism>
<comment type="caution">
    <text evidence="7">The sequence shown here is derived from an EMBL/GenBank/DDBJ whole genome shotgun (WGS) entry which is preliminary data.</text>
</comment>
<dbReference type="Proteomes" id="UP000603912">
    <property type="component" value="Unassembled WGS sequence"/>
</dbReference>
<keyword evidence="8" id="KW-1185">Reference proteome</keyword>
<feature type="chain" id="PRO_5037824971" evidence="3">
    <location>
        <begin position="26"/>
        <end position="445"/>
    </location>
</feature>
<reference evidence="7" key="1">
    <citation type="journal article" date="2014" name="Int. J. Syst. Evol. Microbiol.">
        <title>Complete genome sequence of Corynebacterium casei LMG S-19264T (=DSM 44701T), isolated from a smear-ripened cheese.</title>
        <authorList>
            <consortium name="US DOE Joint Genome Institute (JGI-PGF)"/>
            <person name="Walter F."/>
            <person name="Albersmeier A."/>
            <person name="Kalinowski J."/>
            <person name="Ruckert C."/>
        </authorList>
    </citation>
    <scope>NUCLEOTIDE SEQUENCE</scope>
    <source>
        <strain evidence="7">CGMCC 1.12214</strain>
    </source>
</reference>
<gene>
    <name evidence="7" type="primary">exoF2</name>
    <name evidence="7" type="ORF">GCM10007036_11680</name>
</gene>
<name>A0A917I5G8_9HYPH</name>
<evidence type="ECO:0000259" key="4">
    <source>
        <dbReference type="Pfam" id="PF02563"/>
    </source>
</evidence>
<dbReference type="EMBL" id="BMES01000001">
    <property type="protein sequence ID" value="GGH13246.1"/>
    <property type="molecule type" value="Genomic_DNA"/>
</dbReference>
<dbReference type="GO" id="GO:0015159">
    <property type="term" value="F:polysaccharide transmembrane transporter activity"/>
    <property type="evidence" value="ECO:0007669"/>
    <property type="project" value="InterPro"/>
</dbReference>
<reference evidence="7" key="2">
    <citation type="submission" date="2020-09" db="EMBL/GenBank/DDBJ databases">
        <authorList>
            <person name="Sun Q."/>
            <person name="Zhou Y."/>
        </authorList>
    </citation>
    <scope>NUCLEOTIDE SEQUENCE</scope>
    <source>
        <strain evidence="7">CGMCC 1.12214</strain>
    </source>
</reference>
<dbReference type="InterPro" id="IPR003715">
    <property type="entry name" value="Poly_export_N"/>
</dbReference>
<evidence type="ECO:0000259" key="5">
    <source>
        <dbReference type="Pfam" id="PF10531"/>
    </source>
</evidence>
<keyword evidence="2" id="KW-0175">Coiled coil</keyword>
<dbReference type="PANTHER" id="PTHR33619">
    <property type="entry name" value="POLYSACCHARIDE EXPORT PROTEIN GFCE-RELATED"/>
    <property type="match status" value="1"/>
</dbReference>
<dbReference type="Gene3D" id="3.10.560.10">
    <property type="entry name" value="Outer membrane lipoprotein wza domain like"/>
    <property type="match status" value="1"/>
</dbReference>
<dbReference type="Pfam" id="PF10531">
    <property type="entry name" value="SLBB"/>
    <property type="match status" value="1"/>
</dbReference>
<feature type="coiled-coil region" evidence="2">
    <location>
        <begin position="225"/>
        <end position="259"/>
    </location>
</feature>
<dbReference type="InterPro" id="IPR049712">
    <property type="entry name" value="Poly_export"/>
</dbReference>
<feature type="signal peptide" evidence="3">
    <location>
        <begin position="1"/>
        <end position="25"/>
    </location>
</feature>
<dbReference type="InterPro" id="IPR019554">
    <property type="entry name" value="Soluble_ligand-bd"/>
</dbReference>
<dbReference type="Pfam" id="PF25994">
    <property type="entry name" value="HH_AprE"/>
    <property type="match status" value="1"/>
</dbReference>
<dbReference type="InterPro" id="IPR058781">
    <property type="entry name" value="HH_AprE-like"/>
</dbReference>
<dbReference type="AlphaFoldDB" id="A0A917I5G8"/>
<keyword evidence="1 3" id="KW-0732">Signal</keyword>
<accession>A0A917I5G8</accession>
<evidence type="ECO:0000256" key="3">
    <source>
        <dbReference type="SAM" id="SignalP"/>
    </source>
</evidence>
<feature type="domain" description="AprE-like long alpha-helical hairpin" evidence="6">
    <location>
        <begin position="166"/>
        <end position="353"/>
    </location>
</feature>
<proteinExistence type="predicted"/>
<evidence type="ECO:0000256" key="2">
    <source>
        <dbReference type="SAM" id="Coils"/>
    </source>
</evidence>
<dbReference type="Gene3D" id="3.30.1950.10">
    <property type="entry name" value="wza like domain"/>
    <property type="match status" value="1"/>
</dbReference>
<dbReference type="Pfam" id="PF02563">
    <property type="entry name" value="Poly_export"/>
    <property type="match status" value="1"/>
</dbReference>